<keyword evidence="9 13" id="KW-0863">Zinc-finger</keyword>
<dbReference type="GO" id="GO:0008270">
    <property type="term" value="F:zinc ion binding"/>
    <property type="evidence" value="ECO:0007669"/>
    <property type="project" value="UniProtKB-KW"/>
</dbReference>
<dbReference type="OrthoDB" id="6050183at2759"/>
<evidence type="ECO:0000256" key="2">
    <source>
        <dbReference type="ARBA" id="ARBA00004489"/>
    </source>
</evidence>
<dbReference type="AlphaFoldDB" id="D2UXL3"/>
<comment type="similarity">
    <text evidence="4">Belongs to the RING-Cys relay (RCR) family.</text>
</comment>
<dbReference type="KEGG" id="ngr:NAEGRDRAFT_61166"/>
<dbReference type="PROSITE" id="PS50089">
    <property type="entry name" value="ZF_RING_2"/>
    <property type="match status" value="1"/>
</dbReference>
<evidence type="ECO:0000256" key="1">
    <source>
        <dbReference type="ARBA" id="ARBA00000333"/>
    </source>
</evidence>
<comment type="subcellular location">
    <subcellularLocation>
        <location evidence="2">Cell projection</location>
        <location evidence="2">Axon</location>
    </subcellularLocation>
</comment>
<dbReference type="PROSITE" id="PS51873">
    <property type="entry name" value="TRIAD"/>
    <property type="match status" value="1"/>
</dbReference>
<dbReference type="InterPro" id="IPR001841">
    <property type="entry name" value="Znf_RING"/>
</dbReference>
<dbReference type="PANTHER" id="PTHR45943:SF2">
    <property type="entry name" value="RING-TYPE DOMAIN-CONTAINING PROTEIN"/>
    <property type="match status" value="1"/>
</dbReference>
<evidence type="ECO:0000256" key="11">
    <source>
        <dbReference type="ARBA" id="ARBA00022833"/>
    </source>
</evidence>
<dbReference type="VEuPathDB" id="AmoebaDB:NAEGRDRAFT_61166"/>
<evidence type="ECO:0000256" key="12">
    <source>
        <dbReference type="ARBA" id="ARBA00023273"/>
    </source>
</evidence>
<evidence type="ECO:0000256" key="6">
    <source>
        <dbReference type="ARBA" id="ARBA00022679"/>
    </source>
</evidence>
<evidence type="ECO:0000256" key="9">
    <source>
        <dbReference type="ARBA" id="ARBA00022771"/>
    </source>
</evidence>
<comment type="pathway">
    <text evidence="3">Protein modification; protein ubiquitination.</text>
</comment>
<evidence type="ECO:0000313" key="16">
    <source>
        <dbReference type="EMBL" id="EFC50655.1"/>
    </source>
</evidence>
<dbReference type="EC" id="2.3.2.33" evidence="5"/>
<dbReference type="InParanoid" id="D2UXL3"/>
<dbReference type="InterPro" id="IPR002867">
    <property type="entry name" value="IBR_dom"/>
</dbReference>
<dbReference type="InterPro" id="IPR044066">
    <property type="entry name" value="TRIAD_supradom"/>
</dbReference>
<dbReference type="CDD" id="cd16463">
    <property type="entry name" value="RING-H2_PHR"/>
    <property type="match status" value="1"/>
</dbReference>
<keyword evidence="12" id="KW-0966">Cell projection</keyword>
<keyword evidence="11" id="KW-0862">Zinc</keyword>
<dbReference type="InterPro" id="IPR013083">
    <property type="entry name" value="Znf_RING/FYVE/PHD"/>
</dbReference>
<evidence type="ECO:0000256" key="3">
    <source>
        <dbReference type="ARBA" id="ARBA00004906"/>
    </source>
</evidence>
<evidence type="ECO:0000256" key="7">
    <source>
        <dbReference type="ARBA" id="ARBA00022723"/>
    </source>
</evidence>
<keyword evidence="8" id="KW-0677">Repeat</keyword>
<evidence type="ECO:0000256" key="4">
    <source>
        <dbReference type="ARBA" id="ARBA00005415"/>
    </source>
</evidence>
<name>D2UXL3_NAEGR</name>
<dbReference type="Gene3D" id="3.30.40.10">
    <property type="entry name" value="Zinc/RING finger domain, C3HC4 (zinc finger)"/>
    <property type="match status" value="2"/>
</dbReference>
<organism evidence="17">
    <name type="scientific">Naegleria gruberi</name>
    <name type="common">Amoeba</name>
    <dbReference type="NCBI Taxonomy" id="5762"/>
    <lineage>
        <taxon>Eukaryota</taxon>
        <taxon>Discoba</taxon>
        <taxon>Heterolobosea</taxon>
        <taxon>Tetramitia</taxon>
        <taxon>Eutetramitia</taxon>
        <taxon>Vahlkampfiidae</taxon>
        <taxon>Naegleria</taxon>
    </lineage>
</organism>
<reference evidence="16 17" key="1">
    <citation type="journal article" date="2010" name="Cell">
        <title>The genome of Naegleria gruberi illuminates early eukaryotic versatility.</title>
        <authorList>
            <person name="Fritz-Laylin L.K."/>
            <person name="Prochnik S.E."/>
            <person name="Ginger M.L."/>
            <person name="Dacks J.B."/>
            <person name="Carpenter M.L."/>
            <person name="Field M.C."/>
            <person name="Kuo A."/>
            <person name="Paredez A."/>
            <person name="Chapman J."/>
            <person name="Pham J."/>
            <person name="Shu S."/>
            <person name="Neupane R."/>
            <person name="Cipriano M."/>
            <person name="Mancuso J."/>
            <person name="Tu H."/>
            <person name="Salamov A."/>
            <person name="Lindquist E."/>
            <person name="Shapiro H."/>
            <person name="Lucas S."/>
            <person name="Grigoriev I.V."/>
            <person name="Cande W.Z."/>
            <person name="Fulton C."/>
            <person name="Rokhsar D.S."/>
            <person name="Dawson S.C."/>
        </authorList>
    </citation>
    <scope>NUCLEOTIDE SEQUENCE [LARGE SCALE GENOMIC DNA]</scope>
    <source>
        <strain evidence="16 17">NEG-M</strain>
    </source>
</reference>
<dbReference type="Pfam" id="PF01485">
    <property type="entry name" value="IBR"/>
    <property type="match status" value="1"/>
</dbReference>
<keyword evidence="10" id="KW-0833">Ubl conjugation pathway</keyword>
<feature type="domain" description="RING-type" evidence="15">
    <location>
        <begin position="1"/>
        <end position="224"/>
    </location>
</feature>
<dbReference type="EMBL" id="GG738845">
    <property type="protein sequence ID" value="EFC50655.1"/>
    <property type="molecule type" value="Genomic_DNA"/>
</dbReference>
<dbReference type="OMA" id="DPTHQFY"/>
<dbReference type="STRING" id="5762.D2UXL3"/>
<dbReference type="RefSeq" id="XP_002683399.1">
    <property type="nucleotide sequence ID" value="XM_002683353.1"/>
</dbReference>
<evidence type="ECO:0000256" key="10">
    <source>
        <dbReference type="ARBA" id="ARBA00022786"/>
    </source>
</evidence>
<dbReference type="GO" id="GO:0005886">
    <property type="term" value="C:plasma membrane"/>
    <property type="evidence" value="ECO:0007669"/>
    <property type="project" value="TreeGrafter"/>
</dbReference>
<protein>
    <recommendedName>
        <fullName evidence="5">RCR-type E3 ubiquitin transferase</fullName>
        <ecNumber evidence="5">2.3.2.33</ecNumber>
    </recommendedName>
</protein>
<keyword evidence="7" id="KW-0479">Metal-binding</keyword>
<dbReference type="eggNOG" id="KOG1428">
    <property type="taxonomic scope" value="Eukaryota"/>
</dbReference>
<evidence type="ECO:0000256" key="13">
    <source>
        <dbReference type="PROSITE-ProRule" id="PRU00175"/>
    </source>
</evidence>
<dbReference type="Proteomes" id="UP000006671">
    <property type="component" value="Unassembled WGS sequence"/>
</dbReference>
<accession>D2UXL3</accession>
<evidence type="ECO:0000256" key="8">
    <source>
        <dbReference type="ARBA" id="ARBA00022737"/>
    </source>
</evidence>
<gene>
    <name evidence="16" type="ORF">NAEGRDRAFT_61166</name>
</gene>
<dbReference type="SMART" id="SM00184">
    <property type="entry name" value="RING"/>
    <property type="match status" value="1"/>
</dbReference>
<evidence type="ECO:0000313" key="17">
    <source>
        <dbReference type="Proteomes" id="UP000006671"/>
    </source>
</evidence>
<evidence type="ECO:0000256" key="5">
    <source>
        <dbReference type="ARBA" id="ARBA00012249"/>
    </source>
</evidence>
<dbReference type="GeneID" id="8863771"/>
<dbReference type="FunFam" id="3.30.40.10:FF:000078">
    <property type="entry name" value="E3 ubiquitin-protein ligase MYCBP2 isoform X1"/>
    <property type="match status" value="1"/>
</dbReference>
<dbReference type="PROSITE" id="PS00518">
    <property type="entry name" value="ZF_RING_1"/>
    <property type="match status" value="1"/>
</dbReference>
<dbReference type="GO" id="GO:0005634">
    <property type="term" value="C:nucleus"/>
    <property type="evidence" value="ECO:0007669"/>
    <property type="project" value="TreeGrafter"/>
</dbReference>
<keyword evidence="17" id="KW-1185">Reference proteome</keyword>
<keyword evidence="6" id="KW-0808">Transferase</keyword>
<feature type="domain" description="RING-type" evidence="14">
    <location>
        <begin position="233"/>
        <end position="284"/>
    </location>
</feature>
<evidence type="ECO:0000259" key="15">
    <source>
        <dbReference type="PROSITE" id="PS51873"/>
    </source>
</evidence>
<proteinExistence type="inferred from homology"/>
<dbReference type="SUPFAM" id="SSF57850">
    <property type="entry name" value="RING/U-box"/>
    <property type="match status" value="2"/>
</dbReference>
<evidence type="ECO:0000259" key="14">
    <source>
        <dbReference type="PROSITE" id="PS50089"/>
    </source>
</evidence>
<dbReference type="Pfam" id="PF13639">
    <property type="entry name" value="zf-RING_2"/>
    <property type="match status" value="1"/>
</dbReference>
<comment type="catalytic activity">
    <reaction evidence="1">
        <text>[E2 ubiquitin-conjugating enzyme]-S-ubiquitinyl-L-cysteine + [acceptor protein]-L-threonine = [E2 ubiquitin-conjugating enzyme]-L-cysteine + [acceptor protein]-3-O-ubiquitinyl-L-threonine.</text>
        <dbReference type="EC" id="2.3.2.33"/>
    </reaction>
</comment>
<dbReference type="GO" id="GO:0061630">
    <property type="term" value="F:ubiquitin protein ligase activity"/>
    <property type="evidence" value="ECO:0007669"/>
    <property type="project" value="UniProtKB-EC"/>
</dbReference>
<sequence length="409" mass="47064">MSFFMESCVHVFCEECLRKYFLSFGDETDDSLDFDELSILCPANGCCQTVPSQLISSVLSEKEYSKLLDMELRRALKNADTGNTFITCPNSSCKNIVERIHMKREEIISELESQKRPIKEDDIHKEEFRFRCRVCSLEFCSKCLKSPYHEGFTCDTFLEYLSSKRCRYCDSSIDINCNGDICENEECKQKALNSCNHKHTCGHHCCGIKDEFEHLPCLNCSSRDTCQSGDDYCNICWISSLNHAPCIQLNCGHIFHFECIKKKLEKKWHGARVSFSFEKCPLCNTSIHHPALKDETTQVRALKSIIEKKSLVKLEQEGLLKIEEITSPSGKYYNKPLEYAMNSFSFYMCHECKSPYYGGKIQCGEQNEDDNFNPEELVCGSCCAKKVRQEGVCEVHGAEFISYKCKFCW</sequence>
<dbReference type="InterPro" id="IPR017907">
    <property type="entry name" value="Znf_RING_CS"/>
</dbReference>
<dbReference type="PANTHER" id="PTHR45943">
    <property type="entry name" value="E3 UBIQUITIN-PROTEIN LIGASE MYCBP2"/>
    <property type="match status" value="1"/>
</dbReference>